<name>A0A8B8IY52_VANTA</name>
<evidence type="ECO:0000256" key="1">
    <source>
        <dbReference type="SAM" id="Phobius"/>
    </source>
</evidence>
<organism evidence="2 3">
    <name type="scientific">Vanessa tameamea</name>
    <name type="common">Kamehameha butterfly</name>
    <dbReference type="NCBI Taxonomy" id="334116"/>
    <lineage>
        <taxon>Eukaryota</taxon>
        <taxon>Metazoa</taxon>
        <taxon>Ecdysozoa</taxon>
        <taxon>Arthropoda</taxon>
        <taxon>Hexapoda</taxon>
        <taxon>Insecta</taxon>
        <taxon>Pterygota</taxon>
        <taxon>Neoptera</taxon>
        <taxon>Endopterygota</taxon>
        <taxon>Lepidoptera</taxon>
        <taxon>Glossata</taxon>
        <taxon>Ditrysia</taxon>
        <taxon>Papilionoidea</taxon>
        <taxon>Nymphalidae</taxon>
        <taxon>Nymphalinae</taxon>
        <taxon>Vanessa</taxon>
    </lineage>
</organism>
<accession>A0A8B8IY52</accession>
<sequence length="171" mass="18600">MCDIFPDVDNCCLVITLRIGMLLISVLAIMTGVVGLSTVEQKSHMNYQKVKDATHISKAEEAMDKLGVLVSAGISVMSYLFMITGVCLLIGTLIDEEGLVQIFVWVTFFNVILGFVMVLGTAIECIAKSSCILSDLDWLSGSALLVLIIGYLFLWIYFICVANSYVLGVVG</sequence>
<dbReference type="GeneID" id="113404868"/>
<keyword evidence="2" id="KW-1185">Reference proteome</keyword>
<feature type="transmembrane region" description="Helical" evidence="1">
    <location>
        <begin position="144"/>
        <end position="166"/>
    </location>
</feature>
<dbReference type="RefSeq" id="XP_026501722.1">
    <property type="nucleotide sequence ID" value="XM_026645937.2"/>
</dbReference>
<gene>
    <name evidence="3" type="primary">LOC113404868</name>
</gene>
<proteinExistence type="predicted"/>
<protein>
    <submittedName>
        <fullName evidence="3">Uncharacterized protein LOC113404868</fullName>
    </submittedName>
</protein>
<keyword evidence="1" id="KW-0472">Membrane</keyword>
<feature type="transmembrane region" description="Helical" evidence="1">
    <location>
        <begin position="15"/>
        <end position="39"/>
    </location>
</feature>
<feature type="transmembrane region" description="Helical" evidence="1">
    <location>
        <begin position="66"/>
        <end position="94"/>
    </location>
</feature>
<reference evidence="3" key="1">
    <citation type="submission" date="2025-08" db="UniProtKB">
        <authorList>
            <consortium name="RefSeq"/>
        </authorList>
    </citation>
    <scope>IDENTIFICATION</scope>
    <source>
        <tissue evidence="3">Whole body</tissue>
    </source>
</reference>
<dbReference type="AlphaFoldDB" id="A0A8B8IY52"/>
<evidence type="ECO:0000313" key="3">
    <source>
        <dbReference type="RefSeq" id="XP_026501722.1"/>
    </source>
</evidence>
<evidence type="ECO:0000313" key="2">
    <source>
        <dbReference type="Proteomes" id="UP001652626"/>
    </source>
</evidence>
<feature type="transmembrane region" description="Helical" evidence="1">
    <location>
        <begin position="100"/>
        <end position="123"/>
    </location>
</feature>
<dbReference type="OMA" id="IVCIMED"/>
<dbReference type="OrthoDB" id="7464833at2759"/>
<dbReference type="Proteomes" id="UP001652626">
    <property type="component" value="Chromosome 24"/>
</dbReference>
<keyword evidence="1" id="KW-1133">Transmembrane helix</keyword>
<keyword evidence="1" id="KW-0812">Transmembrane</keyword>